<keyword evidence="1" id="KW-0805">Transcription regulation</keyword>
<dbReference type="Proteomes" id="UP000248039">
    <property type="component" value="Unassembled WGS sequence"/>
</dbReference>
<dbReference type="SUPFAM" id="SSF46785">
    <property type="entry name" value="Winged helix' DNA-binding domain"/>
    <property type="match status" value="1"/>
</dbReference>
<organism evidence="5 6">
    <name type="scientific">Streptomyces tateyamensis</name>
    <dbReference type="NCBI Taxonomy" id="565073"/>
    <lineage>
        <taxon>Bacteria</taxon>
        <taxon>Bacillati</taxon>
        <taxon>Actinomycetota</taxon>
        <taxon>Actinomycetes</taxon>
        <taxon>Kitasatosporales</taxon>
        <taxon>Streptomycetaceae</taxon>
        <taxon>Streptomyces</taxon>
    </lineage>
</organism>
<name>A0A2V4NLX1_9ACTN</name>
<evidence type="ECO:0000313" key="6">
    <source>
        <dbReference type="Proteomes" id="UP000248039"/>
    </source>
</evidence>
<dbReference type="GO" id="GO:0003677">
    <property type="term" value="F:DNA binding"/>
    <property type="evidence" value="ECO:0007669"/>
    <property type="project" value="UniProtKB-KW"/>
</dbReference>
<dbReference type="PRINTS" id="PR00598">
    <property type="entry name" value="HTHMARR"/>
</dbReference>
<dbReference type="InterPro" id="IPR036390">
    <property type="entry name" value="WH_DNA-bd_sf"/>
</dbReference>
<protein>
    <submittedName>
        <fullName evidence="5">MarR family transcriptional regulator</fullName>
    </submittedName>
</protein>
<dbReference type="GO" id="GO:0006950">
    <property type="term" value="P:response to stress"/>
    <property type="evidence" value="ECO:0007669"/>
    <property type="project" value="TreeGrafter"/>
</dbReference>
<keyword evidence="2" id="KW-0238">DNA-binding</keyword>
<dbReference type="InterPro" id="IPR036388">
    <property type="entry name" value="WH-like_DNA-bd_sf"/>
</dbReference>
<keyword evidence="6" id="KW-1185">Reference proteome</keyword>
<dbReference type="OrthoDB" id="5148120at2"/>
<evidence type="ECO:0000259" key="4">
    <source>
        <dbReference type="PROSITE" id="PS50995"/>
    </source>
</evidence>
<dbReference type="PANTHER" id="PTHR33164">
    <property type="entry name" value="TRANSCRIPTIONAL REGULATOR, MARR FAMILY"/>
    <property type="match status" value="1"/>
</dbReference>
<sequence>MENHQLGTEIADALGLLLRRSTRARLYGRLTDGLPVDEFGYPVLSALARAGACSAAELAGEVGLDRTVVTRRATHLETAGLLRREPDPADRRATLLLLTDEGTAVVAELRRRLATLIADSLHDWPPTEAQAFAAGLTRFVADGPFS</sequence>
<dbReference type="InterPro" id="IPR039422">
    <property type="entry name" value="MarR/SlyA-like"/>
</dbReference>
<accession>A0A2V4NLX1</accession>
<dbReference type="InterPro" id="IPR000835">
    <property type="entry name" value="HTH_MarR-typ"/>
</dbReference>
<evidence type="ECO:0000256" key="3">
    <source>
        <dbReference type="ARBA" id="ARBA00023163"/>
    </source>
</evidence>
<dbReference type="PROSITE" id="PS50995">
    <property type="entry name" value="HTH_MARR_2"/>
    <property type="match status" value="1"/>
</dbReference>
<dbReference type="Pfam" id="PF12802">
    <property type="entry name" value="MarR_2"/>
    <property type="match status" value="1"/>
</dbReference>
<dbReference type="SMART" id="SM00347">
    <property type="entry name" value="HTH_MARR"/>
    <property type="match status" value="1"/>
</dbReference>
<evidence type="ECO:0000256" key="1">
    <source>
        <dbReference type="ARBA" id="ARBA00023015"/>
    </source>
</evidence>
<evidence type="ECO:0000256" key="2">
    <source>
        <dbReference type="ARBA" id="ARBA00023125"/>
    </source>
</evidence>
<proteinExistence type="predicted"/>
<dbReference type="GO" id="GO:0003700">
    <property type="term" value="F:DNA-binding transcription factor activity"/>
    <property type="evidence" value="ECO:0007669"/>
    <property type="project" value="InterPro"/>
</dbReference>
<dbReference type="AlphaFoldDB" id="A0A2V4NLX1"/>
<gene>
    <name evidence="5" type="ORF">C7C46_04925</name>
</gene>
<keyword evidence="3" id="KW-0804">Transcription</keyword>
<dbReference type="RefSeq" id="WP_110666081.1">
    <property type="nucleotide sequence ID" value="NZ_PYBW01000015.1"/>
</dbReference>
<feature type="domain" description="HTH marR-type" evidence="4">
    <location>
        <begin position="11"/>
        <end position="141"/>
    </location>
</feature>
<reference evidence="5 6" key="1">
    <citation type="submission" date="2018-03" db="EMBL/GenBank/DDBJ databases">
        <title>Bioinformatic expansion and discovery of thiopeptide antibiotics.</title>
        <authorList>
            <person name="Schwalen C.J."/>
            <person name="Hudson G.A."/>
            <person name="Mitchell D.A."/>
        </authorList>
    </citation>
    <scope>NUCLEOTIDE SEQUENCE [LARGE SCALE GENOMIC DNA]</scope>
    <source>
        <strain evidence="5 6">ATCC 21389</strain>
    </source>
</reference>
<dbReference type="Gene3D" id="1.10.10.10">
    <property type="entry name" value="Winged helix-like DNA-binding domain superfamily/Winged helix DNA-binding domain"/>
    <property type="match status" value="1"/>
</dbReference>
<comment type="caution">
    <text evidence="5">The sequence shown here is derived from an EMBL/GenBank/DDBJ whole genome shotgun (WGS) entry which is preliminary data.</text>
</comment>
<dbReference type="PANTHER" id="PTHR33164:SF64">
    <property type="entry name" value="TRANSCRIPTIONAL REGULATOR SLYA"/>
    <property type="match status" value="1"/>
</dbReference>
<dbReference type="EMBL" id="PYBW01000015">
    <property type="protein sequence ID" value="PYC87426.1"/>
    <property type="molecule type" value="Genomic_DNA"/>
</dbReference>
<evidence type="ECO:0000313" key="5">
    <source>
        <dbReference type="EMBL" id="PYC87426.1"/>
    </source>
</evidence>